<protein>
    <submittedName>
        <fullName evidence="2">Uncharacterized protein</fullName>
    </submittedName>
</protein>
<feature type="region of interest" description="Disordered" evidence="1">
    <location>
        <begin position="55"/>
        <end position="76"/>
    </location>
</feature>
<sequence length="76" mass="8577">MATFKAKTNFFMAKTGQQFDANNAYEMTVAEADEINRQTLAEYGDNWLEEIEQVVPSQEPTSDVIPGLSENPDYLI</sequence>
<dbReference type="RefSeq" id="WP_084862268.1">
    <property type="nucleotide sequence ID" value="NZ_NCVJ01000018.1"/>
</dbReference>
<evidence type="ECO:0000256" key="1">
    <source>
        <dbReference type="SAM" id="MobiDB-lite"/>
    </source>
</evidence>
<comment type="caution">
    <text evidence="2">The sequence shown here is derived from an EMBL/GenBank/DDBJ whole genome shotgun (WGS) entry which is preliminary data.</text>
</comment>
<dbReference type="EMBL" id="NCVJ01000018">
    <property type="protein sequence ID" value="ORP00155.1"/>
    <property type="molecule type" value="Genomic_DNA"/>
</dbReference>
<reference evidence="2 3" key="1">
    <citation type="journal article" date="2016" name="Eur. J. Clin. Microbiol. Infect. Dis.">
        <title>Whole genome sequencing as a tool for phylogenetic analysis of clinical strains of Mitis group streptococci.</title>
        <authorList>
            <person name="Rasmussen L.H."/>
            <person name="Dargis R."/>
            <person name="Hojholt K."/>
            <person name="Christensen J.J."/>
            <person name="Skovgaard O."/>
            <person name="Justesen U.S."/>
            <person name="Rosenvinge F.S."/>
            <person name="Moser C."/>
            <person name="Lukjancenko O."/>
            <person name="Rasmussen S."/>
            <person name="Nielsen X.C."/>
        </authorList>
    </citation>
    <scope>NUCLEOTIDE SEQUENCE [LARGE SCALE GENOMIC DNA]</scope>
    <source>
        <strain evidence="2 3">RH_12363_08</strain>
    </source>
</reference>
<gene>
    <name evidence="2" type="ORF">B7696_03890</name>
</gene>
<evidence type="ECO:0000313" key="3">
    <source>
        <dbReference type="Proteomes" id="UP000193234"/>
    </source>
</evidence>
<name>A0A1X1KL58_STRMT</name>
<proteinExistence type="predicted"/>
<evidence type="ECO:0000313" key="2">
    <source>
        <dbReference type="EMBL" id="ORP00155.1"/>
    </source>
</evidence>
<accession>A0A1X1KL58</accession>
<dbReference type="AlphaFoldDB" id="A0A1X1KL58"/>
<dbReference type="Proteomes" id="UP000193234">
    <property type="component" value="Unassembled WGS sequence"/>
</dbReference>
<organism evidence="2 3">
    <name type="scientific">Streptococcus mitis</name>
    <dbReference type="NCBI Taxonomy" id="28037"/>
    <lineage>
        <taxon>Bacteria</taxon>
        <taxon>Bacillati</taxon>
        <taxon>Bacillota</taxon>
        <taxon>Bacilli</taxon>
        <taxon>Lactobacillales</taxon>
        <taxon>Streptococcaceae</taxon>
        <taxon>Streptococcus</taxon>
        <taxon>Streptococcus mitis group</taxon>
    </lineage>
</organism>